<proteinExistence type="predicted"/>
<dbReference type="AlphaFoldDB" id="A0A8X6RZE7"/>
<accession>A0A8X6RZE7</accession>
<protein>
    <submittedName>
        <fullName evidence="1">Uncharacterized protein</fullName>
    </submittedName>
</protein>
<reference evidence="1" key="1">
    <citation type="submission" date="2020-08" db="EMBL/GenBank/DDBJ databases">
        <title>Multicomponent nature underlies the extraordinary mechanical properties of spider dragline silk.</title>
        <authorList>
            <person name="Kono N."/>
            <person name="Nakamura H."/>
            <person name="Mori M."/>
            <person name="Yoshida Y."/>
            <person name="Ohtoshi R."/>
            <person name="Malay A.D."/>
            <person name="Moran D.A.P."/>
            <person name="Tomita M."/>
            <person name="Numata K."/>
            <person name="Arakawa K."/>
        </authorList>
    </citation>
    <scope>NUCLEOTIDE SEQUENCE</scope>
</reference>
<dbReference type="EMBL" id="BMAU01021232">
    <property type="protein sequence ID" value="GFY02008.1"/>
    <property type="molecule type" value="Genomic_DNA"/>
</dbReference>
<dbReference type="Proteomes" id="UP000887159">
    <property type="component" value="Unassembled WGS sequence"/>
</dbReference>
<gene>
    <name evidence="1" type="ORF">TNCV_5098691</name>
</gene>
<sequence>MTVCGKQRPKREIFTLHYKATRGLLATDLGILNHGQVKRTTLELAIPSPTFYTTPTGGRLGLDIFCAHRPPQHGGSSAVLDSNSWHACHKSDTLTSRLP</sequence>
<name>A0A8X6RZE7_TRICX</name>
<keyword evidence="2" id="KW-1185">Reference proteome</keyword>
<comment type="caution">
    <text evidence="1">The sequence shown here is derived from an EMBL/GenBank/DDBJ whole genome shotgun (WGS) entry which is preliminary data.</text>
</comment>
<organism evidence="1 2">
    <name type="scientific">Trichonephila clavipes</name>
    <name type="common">Golden silk orbweaver</name>
    <name type="synonym">Nephila clavipes</name>
    <dbReference type="NCBI Taxonomy" id="2585209"/>
    <lineage>
        <taxon>Eukaryota</taxon>
        <taxon>Metazoa</taxon>
        <taxon>Ecdysozoa</taxon>
        <taxon>Arthropoda</taxon>
        <taxon>Chelicerata</taxon>
        <taxon>Arachnida</taxon>
        <taxon>Araneae</taxon>
        <taxon>Araneomorphae</taxon>
        <taxon>Entelegynae</taxon>
        <taxon>Araneoidea</taxon>
        <taxon>Nephilidae</taxon>
        <taxon>Trichonephila</taxon>
    </lineage>
</organism>
<evidence type="ECO:0000313" key="1">
    <source>
        <dbReference type="EMBL" id="GFY02008.1"/>
    </source>
</evidence>
<evidence type="ECO:0000313" key="2">
    <source>
        <dbReference type="Proteomes" id="UP000887159"/>
    </source>
</evidence>